<feature type="domain" description="DRBM" evidence="9">
    <location>
        <begin position="826"/>
        <end position="901"/>
    </location>
</feature>
<feature type="compositionally biased region" description="Low complexity" evidence="8">
    <location>
        <begin position="1387"/>
        <end position="1396"/>
    </location>
</feature>
<dbReference type="PROSITE" id="PS51192">
    <property type="entry name" value="HELICASE_ATP_BIND_1"/>
    <property type="match status" value="1"/>
</dbReference>
<dbReference type="PANTHER" id="PTHR14950">
    <property type="entry name" value="DICER-RELATED"/>
    <property type="match status" value="1"/>
</dbReference>
<dbReference type="SUPFAM" id="SSF69065">
    <property type="entry name" value="RNase III domain-like"/>
    <property type="match status" value="2"/>
</dbReference>
<dbReference type="GO" id="GO:0046872">
    <property type="term" value="F:metal ion binding"/>
    <property type="evidence" value="ECO:0007669"/>
    <property type="project" value="UniProtKB-KW"/>
</dbReference>
<keyword evidence="2" id="KW-0378">Hydrolase</keyword>
<reference evidence="13 14" key="1">
    <citation type="journal article" date="2015" name="Genome Biol. Evol.">
        <title>Comparative Genomics of a Bacterivorous Green Alga Reveals Evolutionary Causalities and Consequences of Phago-Mixotrophic Mode of Nutrition.</title>
        <authorList>
            <person name="Burns J.A."/>
            <person name="Paasch A."/>
            <person name="Narechania A."/>
            <person name="Kim E."/>
        </authorList>
    </citation>
    <scope>NUCLEOTIDE SEQUENCE [LARGE SCALE GENOMIC DNA]</scope>
    <source>
        <strain evidence="13 14">PLY_AMNH</strain>
    </source>
</reference>
<dbReference type="GO" id="GO:0003677">
    <property type="term" value="F:DNA binding"/>
    <property type="evidence" value="ECO:0007669"/>
    <property type="project" value="InterPro"/>
</dbReference>
<dbReference type="SUPFAM" id="SSF52540">
    <property type="entry name" value="P-loop containing nucleoside triphosphate hydrolases"/>
    <property type="match status" value="1"/>
</dbReference>
<evidence type="ECO:0000256" key="7">
    <source>
        <dbReference type="PROSITE-ProRule" id="PRU00266"/>
    </source>
</evidence>
<evidence type="ECO:0000256" key="6">
    <source>
        <dbReference type="ARBA" id="ARBA00023211"/>
    </source>
</evidence>
<evidence type="ECO:0000259" key="12">
    <source>
        <dbReference type="PROSITE" id="PS51194"/>
    </source>
</evidence>
<feature type="domain" description="Helicase ATP-binding" evidence="11">
    <location>
        <begin position="10"/>
        <end position="191"/>
    </location>
</feature>
<dbReference type="InterPro" id="IPR036389">
    <property type="entry name" value="RNase_III_sf"/>
</dbReference>
<dbReference type="InterPro" id="IPR014720">
    <property type="entry name" value="dsRBD_dom"/>
</dbReference>
<dbReference type="PROSITE" id="PS00517">
    <property type="entry name" value="RNASE_3_1"/>
    <property type="match status" value="1"/>
</dbReference>
<evidence type="ECO:0000313" key="13">
    <source>
        <dbReference type="EMBL" id="KAK3288830.1"/>
    </source>
</evidence>
<dbReference type="Pfam" id="PF00035">
    <property type="entry name" value="dsrm"/>
    <property type="match status" value="3"/>
</dbReference>
<dbReference type="GO" id="GO:0005524">
    <property type="term" value="F:ATP binding"/>
    <property type="evidence" value="ECO:0007669"/>
    <property type="project" value="InterPro"/>
</dbReference>
<dbReference type="GO" id="GO:0006396">
    <property type="term" value="P:RNA processing"/>
    <property type="evidence" value="ECO:0007669"/>
    <property type="project" value="InterPro"/>
</dbReference>
<feature type="domain" description="DRBM" evidence="9">
    <location>
        <begin position="693"/>
        <end position="768"/>
    </location>
</feature>
<evidence type="ECO:0000256" key="5">
    <source>
        <dbReference type="ARBA" id="ARBA00023158"/>
    </source>
</evidence>
<dbReference type="GO" id="GO:0003723">
    <property type="term" value="F:RNA binding"/>
    <property type="evidence" value="ECO:0007669"/>
    <property type="project" value="UniProtKB-UniRule"/>
</dbReference>
<dbReference type="SMART" id="SM00487">
    <property type="entry name" value="DEXDc"/>
    <property type="match status" value="1"/>
</dbReference>
<feature type="region of interest" description="Disordered" evidence="8">
    <location>
        <begin position="1040"/>
        <end position="1062"/>
    </location>
</feature>
<dbReference type="Gene3D" id="3.40.50.300">
    <property type="entry name" value="P-loop containing nucleotide triphosphate hydrolases"/>
    <property type="match status" value="2"/>
</dbReference>
<name>A0AAE0LL34_9CHLO</name>
<feature type="region of interest" description="Disordered" evidence="8">
    <location>
        <begin position="1386"/>
        <end position="1412"/>
    </location>
</feature>
<dbReference type="Gene3D" id="3.30.160.20">
    <property type="match status" value="3"/>
</dbReference>
<feature type="domain" description="RNase III" evidence="10">
    <location>
        <begin position="1476"/>
        <end position="1622"/>
    </location>
</feature>
<keyword evidence="1" id="KW-0479">Metal-binding</keyword>
<dbReference type="InterPro" id="IPR000999">
    <property type="entry name" value="RNase_III_dom"/>
</dbReference>
<organism evidence="13 14">
    <name type="scientific">Cymbomonas tetramitiformis</name>
    <dbReference type="NCBI Taxonomy" id="36881"/>
    <lineage>
        <taxon>Eukaryota</taxon>
        <taxon>Viridiplantae</taxon>
        <taxon>Chlorophyta</taxon>
        <taxon>Pyramimonadophyceae</taxon>
        <taxon>Pyramimonadales</taxon>
        <taxon>Pyramimonadaceae</taxon>
        <taxon>Cymbomonas</taxon>
    </lineage>
</organism>
<evidence type="ECO:0000259" key="9">
    <source>
        <dbReference type="PROSITE" id="PS50137"/>
    </source>
</evidence>
<evidence type="ECO:0000313" key="14">
    <source>
        <dbReference type="Proteomes" id="UP001190700"/>
    </source>
</evidence>
<dbReference type="SUPFAM" id="SSF54768">
    <property type="entry name" value="dsRNA-binding domain-like"/>
    <property type="match status" value="3"/>
</dbReference>
<dbReference type="Pfam" id="PF00271">
    <property type="entry name" value="Helicase_C"/>
    <property type="match status" value="1"/>
</dbReference>
<dbReference type="SMART" id="SM00358">
    <property type="entry name" value="DSRM"/>
    <property type="match status" value="3"/>
</dbReference>
<dbReference type="PROSITE" id="PS50142">
    <property type="entry name" value="RNASE_3_2"/>
    <property type="match status" value="2"/>
</dbReference>
<feature type="domain" description="RNase III" evidence="10">
    <location>
        <begin position="1696"/>
        <end position="1828"/>
    </location>
</feature>
<evidence type="ECO:0000256" key="4">
    <source>
        <dbReference type="ARBA" id="ARBA00022884"/>
    </source>
</evidence>
<feature type="domain" description="Helicase C-terminal" evidence="12">
    <location>
        <begin position="315"/>
        <end position="480"/>
    </location>
</feature>
<dbReference type="EMBL" id="LGRX02000345">
    <property type="protein sequence ID" value="KAK3288830.1"/>
    <property type="molecule type" value="Genomic_DNA"/>
</dbReference>
<dbReference type="InterPro" id="IPR014001">
    <property type="entry name" value="Helicase_ATP-bd"/>
</dbReference>
<dbReference type="CDD" id="cd00593">
    <property type="entry name" value="RIBOc"/>
    <property type="match status" value="2"/>
</dbReference>
<evidence type="ECO:0000256" key="1">
    <source>
        <dbReference type="ARBA" id="ARBA00022723"/>
    </source>
</evidence>
<feature type="region of interest" description="Disordered" evidence="8">
    <location>
        <begin position="1560"/>
        <end position="1599"/>
    </location>
</feature>
<dbReference type="SMART" id="SM00490">
    <property type="entry name" value="HELICc"/>
    <property type="match status" value="1"/>
</dbReference>
<dbReference type="Pfam" id="PF04851">
    <property type="entry name" value="ResIII"/>
    <property type="match status" value="1"/>
</dbReference>
<dbReference type="InterPro" id="IPR001650">
    <property type="entry name" value="Helicase_C-like"/>
</dbReference>
<dbReference type="GO" id="GO:0004525">
    <property type="term" value="F:ribonuclease III activity"/>
    <property type="evidence" value="ECO:0007669"/>
    <property type="project" value="InterPro"/>
</dbReference>
<keyword evidence="6" id="KW-0464">Manganese</keyword>
<feature type="domain" description="DRBM" evidence="9">
    <location>
        <begin position="959"/>
        <end position="1034"/>
    </location>
</feature>
<evidence type="ECO:0000259" key="11">
    <source>
        <dbReference type="PROSITE" id="PS51192"/>
    </source>
</evidence>
<keyword evidence="5" id="KW-0943">RNA-mediated gene silencing</keyword>
<gene>
    <name evidence="13" type="ORF">CYMTET_3710</name>
</gene>
<keyword evidence="14" id="KW-1185">Reference proteome</keyword>
<dbReference type="GO" id="GO:0031047">
    <property type="term" value="P:regulatory ncRNA-mediated gene silencing"/>
    <property type="evidence" value="ECO:0007669"/>
    <property type="project" value="UniProtKB-KW"/>
</dbReference>
<sequence length="1828" mass="201304">MQLRRYQKECVDRVIAENTVINLQTGLGKTLVAVSVLDHYLTSQPTKKVLFAVPTRVLVEQQAEYCRENAAARPCRVAELSGRAMDSWNQRDWDACLHDHEVLVGTPEVFRRALVNGSFMQVSQFSLLIFDECHNATGNSAMAGIMRDGVWPAWHSKKVERCRPRVLGLTASFLNGSAEDVEGKRGQLEALLDCSLFCPPSLPEVQDKSFINVRWFPDARLRSEHVAALLKPLLDKLLDSLKLPVTESHKVLNRAVHVLVELGLKGLVVYYNQVLLPQFQHHVGALQTPRQPLSFVREDQLRHLDVPDFSSKVTVLLQLVSGLMREGAEENPSYKGIVFVERIALTTALKHILNAHFQQAAERWQAGACAGSSAQTDADREGELERFKKGQAQVLVCTAALEEGVDVSECSFVVRFSSFGTTKSHIQGAGRARQSNAQVFYFENDAEAEEAKANRISQVARDDSLRLSQEERARRMENRQVSGVYPWRGLDGSTVINLFNCKQIVFEYCSKVLAQPLKPEALMHYEEEQVRTYPPTSRKYLECFEYPSPEGLVGVTLAQVNRHWGNVSLDDVLDAEQKKKMTSRKRDDCRFLYVVAIDMRERSYLDRHNRPSQDALLRTKLAIPTLPLPDRVNIRNKCGDGSRQAGRPVHHCANGSVSLHENLAHNGPSAASGDWAGSSSIRPRDTGMLTSGDFKSRLNEEAAKRWRHLPIREAVRYNSESNGDVHQPQFRTKVELVPLNESFTGPWVPNKRTSEQAAAEMAVQYLENGLVLAVPGTHEARHECPERYEDIISSETRALTLSGAEPANPSMNPSGSLQPGMLTSGDFKSRLNEEAAKRWRHLPIREAVRYNSESNGDVHQPKFRTKVELVPLNERFTGPWFPNKRTSEQAAAEMAVQYLENGLVLAVPGTHEARHECPERYEDIISSETRALTLSGAEPANPSMNPSGSLQPGMLTSGDFKSRLNEEAAKRWRHLPIREAVRYNSESNGDVHQPQFRTKVELVPLNERFTGPWFPNKRTSEQAAAQMAVQFLVRGPVILEGDRPGADDDSAQKAPESPRGLFASCTKRPECLQPIPSLYKGMLTAASMDGEPGSAESGMQLELHALLRCECGDRGAAATAKPAFSSHTTFGILTVERLPPVPAIRLYLGKDRGTEANVQMKHVRLEQLSARDIGLLTRVHHWLEQFLAFHDLLDNDNCAARAPIRYLIIPLIDRSPQFASASSTCNRAEAVPSAAENMWLDWNVMRNAHMPWARSASVATTADSAANSDESKVSETQIRCRGIAMGWRSEAQVTSGCLMTQLCDPDTLLLCRNVGGEAGDVTMDARLEPGMARRLAQKEISPPATYFDYWQARHPECSELFEREMLLVEATHTPVVRSSCLIPPSSPAAGGSAGAPSPAPSRAEHGEKQQRRGHAIHLPLGVCRRVAVPAEMWRSALELRSVVCKLEALLLAAELGAWLMDGVEAGDANLHLRLVEQLMAATTAPSCFEDSNYERLEVLGDSFLKYAVSQEIFMQHPTADDGQLTLLRAAAVSNERLIQLATTAGLHRFLRTSPLHMVAEPASPPCQREAGGPSRQAISAESGAENDTSRDSDDVTQEQQCSMKVVADSFEAVLGAVLTTFGPSRALRAACRLGAVRHSEEQVESFAAACVALNRQRVPHVSAADMTNEMKRGSGGSGGDPHTCQEVNVEPGEAALGSLETALGYTFAGAQGGAVAVGRGGRLALLQESMCHASCVTCQPSDPRTPGLPSYQRLEFLGDAVLDFLVMERLCSGGLLECCEGMLSEGRALLVNNNHLAEVALELKMSQYLQHNSQALSSGAFQGHFIGG</sequence>
<keyword evidence="4 7" id="KW-0694">RNA-binding</keyword>
<evidence type="ECO:0000256" key="8">
    <source>
        <dbReference type="SAM" id="MobiDB-lite"/>
    </source>
</evidence>
<keyword evidence="3" id="KW-0460">Magnesium</keyword>
<evidence type="ECO:0000256" key="3">
    <source>
        <dbReference type="ARBA" id="ARBA00022842"/>
    </source>
</evidence>
<proteinExistence type="predicted"/>
<feature type="region of interest" description="Disordered" evidence="8">
    <location>
        <begin position="669"/>
        <end position="688"/>
    </location>
</feature>
<dbReference type="SMART" id="SM00535">
    <property type="entry name" value="RIBOc"/>
    <property type="match status" value="2"/>
</dbReference>
<feature type="compositionally biased region" description="Low complexity" evidence="8">
    <location>
        <begin position="669"/>
        <end position="680"/>
    </location>
</feature>
<protein>
    <submittedName>
        <fullName evidence="13">Dicer-like protein</fullName>
    </submittedName>
</protein>
<dbReference type="PROSITE" id="PS50137">
    <property type="entry name" value="DS_RBD"/>
    <property type="match status" value="3"/>
</dbReference>
<dbReference type="Proteomes" id="UP001190700">
    <property type="component" value="Unassembled WGS sequence"/>
</dbReference>
<dbReference type="Pfam" id="PF00636">
    <property type="entry name" value="Ribonuclease_3"/>
    <property type="match status" value="2"/>
</dbReference>
<dbReference type="PANTHER" id="PTHR14950:SF37">
    <property type="entry name" value="ENDORIBONUCLEASE DICER"/>
    <property type="match status" value="1"/>
</dbReference>
<evidence type="ECO:0000259" key="10">
    <source>
        <dbReference type="PROSITE" id="PS50142"/>
    </source>
</evidence>
<dbReference type="PROSITE" id="PS51194">
    <property type="entry name" value="HELICASE_CTER"/>
    <property type="match status" value="1"/>
</dbReference>
<dbReference type="InterPro" id="IPR006935">
    <property type="entry name" value="Helicase/UvrB_N"/>
</dbReference>
<accession>A0AAE0LL34</accession>
<evidence type="ECO:0000256" key="2">
    <source>
        <dbReference type="ARBA" id="ARBA00022801"/>
    </source>
</evidence>
<comment type="caution">
    <text evidence="13">The sequence shown here is derived from an EMBL/GenBank/DDBJ whole genome shotgun (WGS) entry which is preliminary data.</text>
</comment>
<dbReference type="InterPro" id="IPR027417">
    <property type="entry name" value="P-loop_NTPase"/>
</dbReference>
<dbReference type="Gene3D" id="1.10.1520.10">
    <property type="entry name" value="Ribonuclease III domain"/>
    <property type="match status" value="2"/>
</dbReference>